<feature type="region of interest" description="Disordered" evidence="1">
    <location>
        <begin position="199"/>
        <end position="220"/>
    </location>
</feature>
<evidence type="ECO:0000313" key="2">
    <source>
        <dbReference type="EMBL" id="KAF9119993.1"/>
    </source>
</evidence>
<name>A0A9P5R116_9FUNG</name>
<comment type="caution">
    <text evidence="2">The sequence shown here is derived from an EMBL/GenBank/DDBJ whole genome shotgun (WGS) entry which is preliminary data.</text>
</comment>
<sequence length="220" mass="25030">MDTHAPLTYYQTAMPPMQYSSGRTSMAINVISPLTMDPMGSNGSTYNSLSHLPTGDPGTHANVSYSSGQYHSVSTTPVAPHNQHYQQQQQQQQYMPVQTQGQTQPHLPHMMHQQHQHGQQQLQQQLQQQPSNIQHLSHSHSYKQQPQSQSQSMVQPIYMRPTQQQLQHHLKTQQQAQQPVQQVQQRQQLSGPIVVTSHPGQQVQVQMQPHAHQQLHHHSS</sequence>
<keyword evidence="3" id="KW-1185">Reference proteome</keyword>
<evidence type="ECO:0000256" key="1">
    <source>
        <dbReference type="SAM" id="MobiDB-lite"/>
    </source>
</evidence>
<protein>
    <submittedName>
        <fullName evidence="2">Uncharacterized protein</fullName>
    </submittedName>
</protein>
<organism evidence="2 3">
    <name type="scientific">Linnemannia schmuckeri</name>
    <dbReference type="NCBI Taxonomy" id="64567"/>
    <lineage>
        <taxon>Eukaryota</taxon>
        <taxon>Fungi</taxon>
        <taxon>Fungi incertae sedis</taxon>
        <taxon>Mucoromycota</taxon>
        <taxon>Mortierellomycotina</taxon>
        <taxon>Mortierellomycetes</taxon>
        <taxon>Mortierellales</taxon>
        <taxon>Mortierellaceae</taxon>
        <taxon>Linnemannia</taxon>
    </lineage>
</organism>
<dbReference type="AlphaFoldDB" id="A0A9P5R116"/>
<evidence type="ECO:0000313" key="3">
    <source>
        <dbReference type="Proteomes" id="UP000748756"/>
    </source>
</evidence>
<dbReference type="Proteomes" id="UP000748756">
    <property type="component" value="Unassembled WGS sequence"/>
</dbReference>
<gene>
    <name evidence="2" type="ORF">BG015_006186</name>
</gene>
<feature type="non-terminal residue" evidence="2">
    <location>
        <position position="220"/>
    </location>
</feature>
<dbReference type="EMBL" id="JAAAUQ010002916">
    <property type="protein sequence ID" value="KAF9119993.1"/>
    <property type="molecule type" value="Genomic_DNA"/>
</dbReference>
<feature type="compositionally biased region" description="Low complexity" evidence="1">
    <location>
        <begin position="83"/>
        <end position="130"/>
    </location>
</feature>
<feature type="compositionally biased region" description="Low complexity" evidence="1">
    <location>
        <begin position="142"/>
        <end position="155"/>
    </location>
</feature>
<accession>A0A9P5R116</accession>
<dbReference type="OrthoDB" id="10561131at2759"/>
<feature type="compositionally biased region" description="Low complexity" evidence="1">
    <location>
        <begin position="162"/>
        <end position="184"/>
    </location>
</feature>
<reference evidence="2" key="1">
    <citation type="journal article" date="2020" name="Fungal Divers.">
        <title>Resolving the Mortierellaceae phylogeny through synthesis of multi-gene phylogenetics and phylogenomics.</title>
        <authorList>
            <person name="Vandepol N."/>
            <person name="Liber J."/>
            <person name="Desiro A."/>
            <person name="Na H."/>
            <person name="Kennedy M."/>
            <person name="Barry K."/>
            <person name="Grigoriev I.V."/>
            <person name="Miller A.N."/>
            <person name="O'Donnell K."/>
            <person name="Stajich J.E."/>
            <person name="Bonito G."/>
        </authorList>
    </citation>
    <scope>NUCLEOTIDE SEQUENCE</scope>
    <source>
        <strain evidence="2">NRRL 6426</strain>
    </source>
</reference>
<feature type="compositionally biased region" description="Polar residues" evidence="1">
    <location>
        <begin position="61"/>
        <end position="77"/>
    </location>
</feature>
<proteinExistence type="predicted"/>
<feature type="region of interest" description="Disordered" evidence="1">
    <location>
        <begin position="45"/>
        <end position="184"/>
    </location>
</feature>